<dbReference type="Proteomes" id="UP001168096">
    <property type="component" value="Unassembled WGS sequence"/>
</dbReference>
<sequence length="461" mass="51002">MNLRCIAVAVAVAVSWGACLPALAENPIIQTNFTADPAPLVHGDTVYLYTSHDQDDAQGFKMRDWKLYTSKDMVNWTDRGTVADLSIFAWANQDNDAWAPQVVERNGKFYLYAPVTVGGSPRNVIGVAVADSPLGPFKDPLGRPLIDRGEGYFDPTVLIDDDGQAYLYWGNPNLWYVRLDRDMISYSGKIERIDAKPKNYQEGPWVYKRNGKYYLAYASTCCSEGIGYAMSDTPTGPWEYKGQIMDPTTESTGNHPGIVDFKGKSYVFGFSYRLNFAETPLHRERRSVSVTDFSYRPDGTIPTQPFWNTAGVKQVRPLSPYERVEAETIAWESRVKRDWDRPFDWVAGVRTAKNPRGGMVVYPVGPRAYVKVAGVDFGARGPRTFKASVASAGPGGHIDVRAGSPQGTLVASVDVPATGGPDAWKELAVPASGVTGVQDLYVVFNANGRHVVFNVDYWQFE</sequence>
<reference evidence="1" key="1">
    <citation type="submission" date="2024-11" db="EMBL/GenBank/DDBJ databases">
        <title>Description of Massilia orientalis sp. nov., isolated from rhizosphere soil of Ageratina adenophora.</title>
        <authorList>
            <person name="Wang Y."/>
        </authorList>
    </citation>
    <scope>NUCLEOTIDE SEQUENCE</scope>
    <source>
        <strain evidence="1">YIM B02787</strain>
    </source>
</reference>
<protein>
    <submittedName>
        <fullName evidence="1">Glycoside hydrolase family 43 protein</fullName>
    </submittedName>
</protein>
<evidence type="ECO:0000313" key="2">
    <source>
        <dbReference type="Proteomes" id="UP001168096"/>
    </source>
</evidence>
<comment type="caution">
    <text evidence="1">The sequence shown here is derived from an EMBL/GenBank/DDBJ whole genome shotgun (WGS) entry which is preliminary data.</text>
</comment>
<accession>A0ACC7MEL5</accession>
<proteinExistence type="predicted"/>
<name>A0ACC7MEL5_9BURK</name>
<keyword evidence="2" id="KW-1185">Reference proteome</keyword>
<organism evidence="1 2">
    <name type="scientific">Massilia orientalis</name>
    <dbReference type="NCBI Taxonomy" id="3050128"/>
    <lineage>
        <taxon>Bacteria</taxon>
        <taxon>Pseudomonadati</taxon>
        <taxon>Pseudomonadota</taxon>
        <taxon>Betaproteobacteria</taxon>
        <taxon>Burkholderiales</taxon>
        <taxon>Oxalobacteraceae</taxon>
        <taxon>Telluria group</taxon>
        <taxon>Massilia</taxon>
    </lineage>
</organism>
<keyword evidence="1" id="KW-0378">Hydrolase</keyword>
<gene>
    <name evidence="1" type="ORF">QPK29_022580</name>
</gene>
<evidence type="ECO:0000313" key="1">
    <source>
        <dbReference type="EMBL" id="MFJ1470512.1"/>
    </source>
</evidence>
<dbReference type="EMBL" id="JASNRB020000015">
    <property type="protein sequence ID" value="MFJ1470512.1"/>
    <property type="molecule type" value="Genomic_DNA"/>
</dbReference>